<dbReference type="RefSeq" id="WP_069314641.1">
    <property type="nucleotide sequence ID" value="NZ_MDTU01000016.1"/>
</dbReference>
<keyword evidence="2" id="KW-1185">Reference proteome</keyword>
<proteinExistence type="predicted"/>
<comment type="caution">
    <text evidence="1">The sequence shown here is derived from an EMBL/GenBank/DDBJ whole genome shotgun (WGS) entry which is preliminary data.</text>
</comment>
<reference evidence="1 2" key="1">
    <citation type="submission" date="2016-08" db="EMBL/GenBank/DDBJ databases">
        <title>Draft genome sequence of Candidatus Piscirickettsia litoralis, from seawater.</title>
        <authorList>
            <person name="Wan X."/>
            <person name="Lee A.J."/>
            <person name="Hou S."/>
            <person name="Donachie S.P."/>
        </authorList>
    </citation>
    <scope>NUCLEOTIDE SEQUENCE [LARGE SCALE GENOMIC DNA]</scope>
    <source>
        <strain evidence="1 2">Y2</strain>
    </source>
</reference>
<name>A0ABX2ZWP5_9GAMM</name>
<protein>
    <submittedName>
        <fullName evidence="1">Uncharacterized protein</fullName>
    </submittedName>
</protein>
<evidence type="ECO:0000313" key="1">
    <source>
        <dbReference type="EMBL" id="ODN40918.1"/>
    </source>
</evidence>
<organism evidence="1 2">
    <name type="scientific">Piscirickettsia litoralis</name>
    <dbReference type="NCBI Taxonomy" id="1891921"/>
    <lineage>
        <taxon>Bacteria</taxon>
        <taxon>Pseudomonadati</taxon>
        <taxon>Pseudomonadota</taxon>
        <taxon>Gammaproteobacteria</taxon>
        <taxon>Thiotrichales</taxon>
        <taxon>Piscirickettsiaceae</taxon>
        <taxon>Piscirickettsia</taxon>
    </lineage>
</organism>
<gene>
    <name evidence="1" type="ORF">BGC07_19135</name>
</gene>
<accession>A0ABX2ZWP5</accession>
<dbReference type="Proteomes" id="UP000094329">
    <property type="component" value="Unassembled WGS sequence"/>
</dbReference>
<evidence type="ECO:0000313" key="2">
    <source>
        <dbReference type="Proteomes" id="UP000094329"/>
    </source>
</evidence>
<dbReference type="EMBL" id="MDTU01000016">
    <property type="protein sequence ID" value="ODN40918.1"/>
    <property type="molecule type" value="Genomic_DNA"/>
</dbReference>
<sequence length="105" mass="12204">MYKFYNKFGVEKTRELVIQATSNFLNAGDDSSELLNKYANKTFLEDSYEYGDVLEYLALADKEDRGLLLHRLKPVEDDKRLEDDDLKVALKLLAKEGKAKRAKRR</sequence>